<evidence type="ECO:0008006" key="3">
    <source>
        <dbReference type="Google" id="ProtNLM"/>
    </source>
</evidence>
<protein>
    <recommendedName>
        <fullName evidence="3">Maltogenic Amylase C-terminal domain-containing protein</fullName>
    </recommendedName>
</protein>
<dbReference type="Proteomes" id="UP000502998">
    <property type="component" value="Chromosome"/>
</dbReference>
<evidence type="ECO:0000313" key="2">
    <source>
        <dbReference type="Proteomes" id="UP000502998"/>
    </source>
</evidence>
<dbReference type="EMBL" id="AP022822">
    <property type="protein sequence ID" value="BCA84499.1"/>
    <property type="molecule type" value="Genomic_DNA"/>
</dbReference>
<sequence length="79" mass="9166">MSSLILQSAPLKQIQTKNDLLSYSSGDIHVILNFSEKPRQVELLEHTTWQTLWSYNASHLEKNKIYLPQRAGWIGKRNT</sequence>
<reference evidence="1 2" key="1">
    <citation type="submission" date="2020-02" db="EMBL/GenBank/DDBJ databases">
        <title>Characterization of vanA genotype vancomycin-resistant Enterococcus saigonensis VE80.</title>
        <authorList>
            <person name="Harada T."/>
            <person name="Motooka D."/>
            <person name="Nakamura S."/>
            <person name="Yamamoto Y."/>
            <person name="Kawahara R."/>
            <person name="Kawatsu K."/>
        </authorList>
    </citation>
    <scope>NUCLEOTIDE SEQUENCE [LARGE SCALE GENOMIC DNA]</scope>
    <source>
        <strain evidence="1 2">VE80</strain>
    </source>
</reference>
<evidence type="ECO:0000313" key="1">
    <source>
        <dbReference type="EMBL" id="BCA84499.1"/>
    </source>
</evidence>
<accession>A0A679I8Z3</accession>
<gene>
    <name evidence="1" type="ORF">EsVE80_00220</name>
</gene>
<proteinExistence type="predicted"/>
<name>A0A679I8Z3_9ENTE</name>
<organism evidence="1 2">
    <name type="scientific">Enterococcus saigonensis</name>
    <dbReference type="NCBI Taxonomy" id="1805431"/>
    <lineage>
        <taxon>Bacteria</taxon>
        <taxon>Bacillati</taxon>
        <taxon>Bacillota</taxon>
        <taxon>Bacilli</taxon>
        <taxon>Lactobacillales</taxon>
        <taxon>Enterococcaceae</taxon>
        <taxon>Enterococcus</taxon>
    </lineage>
</organism>
<dbReference type="AlphaFoldDB" id="A0A679I8Z3"/>
<dbReference type="KEGG" id="esg:EsVE80_00220"/>
<keyword evidence="2" id="KW-1185">Reference proteome</keyword>